<organism evidence="2">
    <name type="scientific">marine sediment metagenome</name>
    <dbReference type="NCBI Taxonomy" id="412755"/>
    <lineage>
        <taxon>unclassified sequences</taxon>
        <taxon>metagenomes</taxon>
        <taxon>ecological metagenomes</taxon>
    </lineage>
</organism>
<keyword evidence="1" id="KW-0812">Transmembrane</keyword>
<protein>
    <submittedName>
        <fullName evidence="2">Uncharacterized protein</fullName>
    </submittedName>
</protein>
<keyword evidence="1" id="KW-0472">Membrane</keyword>
<evidence type="ECO:0000256" key="1">
    <source>
        <dbReference type="SAM" id="Phobius"/>
    </source>
</evidence>
<evidence type="ECO:0000313" key="2">
    <source>
        <dbReference type="EMBL" id="GAG13033.1"/>
    </source>
</evidence>
<feature type="transmembrane region" description="Helical" evidence="1">
    <location>
        <begin position="34"/>
        <end position="55"/>
    </location>
</feature>
<accession>X0VKN8</accession>
<sequence length="65" mass="7479">MEALIVLIISVVIYTAIYWIWVITIDSLSIPQTVGVGLVSVLLGFIFYYTTVYLLRKRRIGRKDD</sequence>
<dbReference type="AlphaFoldDB" id="X0VKN8"/>
<keyword evidence="1" id="KW-1133">Transmembrane helix</keyword>
<gene>
    <name evidence="2" type="ORF">S01H1_37580</name>
</gene>
<name>X0VKN8_9ZZZZ</name>
<feature type="transmembrane region" description="Helical" evidence="1">
    <location>
        <begin position="5"/>
        <end position="22"/>
    </location>
</feature>
<reference evidence="2" key="1">
    <citation type="journal article" date="2014" name="Front. Microbiol.">
        <title>High frequency of phylogenetically diverse reductive dehalogenase-homologous genes in deep subseafloor sedimentary metagenomes.</title>
        <authorList>
            <person name="Kawai M."/>
            <person name="Futagami T."/>
            <person name="Toyoda A."/>
            <person name="Takaki Y."/>
            <person name="Nishi S."/>
            <person name="Hori S."/>
            <person name="Arai W."/>
            <person name="Tsubouchi T."/>
            <person name="Morono Y."/>
            <person name="Uchiyama I."/>
            <person name="Ito T."/>
            <person name="Fujiyama A."/>
            <person name="Inagaki F."/>
            <person name="Takami H."/>
        </authorList>
    </citation>
    <scope>NUCLEOTIDE SEQUENCE</scope>
    <source>
        <strain evidence="2">Expedition CK06-06</strain>
    </source>
</reference>
<dbReference type="EMBL" id="BARS01023611">
    <property type="protein sequence ID" value="GAG13033.1"/>
    <property type="molecule type" value="Genomic_DNA"/>
</dbReference>
<comment type="caution">
    <text evidence="2">The sequence shown here is derived from an EMBL/GenBank/DDBJ whole genome shotgun (WGS) entry which is preliminary data.</text>
</comment>
<proteinExistence type="predicted"/>